<protein>
    <submittedName>
        <fullName evidence="3">Uncharacterized protein</fullName>
    </submittedName>
</protein>
<proteinExistence type="predicted"/>
<name>A0A1W1I384_9BACT</name>
<reference evidence="3 4" key="1">
    <citation type="submission" date="2017-03" db="EMBL/GenBank/DDBJ databases">
        <authorList>
            <person name="Afonso C.L."/>
            <person name="Miller P.J."/>
            <person name="Scott M.A."/>
            <person name="Spackman E."/>
            <person name="Goraichik I."/>
            <person name="Dimitrov K.M."/>
            <person name="Suarez D.L."/>
            <person name="Swayne D.E."/>
        </authorList>
    </citation>
    <scope>NUCLEOTIDE SEQUENCE [LARGE SCALE GENOMIC DNA]</scope>
    <source>
        <strain evidence="3">Genome sequencing of Nitrospira japonica strain NJ11</strain>
    </source>
</reference>
<accession>A0A1W1I384</accession>
<evidence type="ECO:0000313" key="3">
    <source>
        <dbReference type="EMBL" id="SLM47339.1"/>
    </source>
</evidence>
<dbReference type="STRING" id="1325564.NSJP_1167"/>
<feature type="compositionally biased region" description="Basic and acidic residues" evidence="1">
    <location>
        <begin position="125"/>
        <end position="135"/>
    </location>
</feature>
<dbReference type="KEGG" id="nja:NSJP_1167"/>
<keyword evidence="2" id="KW-0472">Membrane</keyword>
<evidence type="ECO:0000313" key="4">
    <source>
        <dbReference type="Proteomes" id="UP000192042"/>
    </source>
</evidence>
<feature type="transmembrane region" description="Helical" evidence="2">
    <location>
        <begin position="76"/>
        <end position="97"/>
    </location>
</feature>
<dbReference type="RefSeq" id="WP_080885891.1">
    <property type="nucleotide sequence ID" value="NZ_LT828648.1"/>
</dbReference>
<keyword evidence="2" id="KW-1133">Transmembrane helix</keyword>
<dbReference type="Proteomes" id="UP000192042">
    <property type="component" value="Chromosome I"/>
</dbReference>
<keyword evidence="4" id="KW-1185">Reference proteome</keyword>
<sequence length="200" mass="21916">MTLFSTLMARSGRSRRRADGFGSSESVPWDADSFPYHTVRRSIDLASMVPDGDRERVQPATVGKRTRARLSLSRRAIVFLCAAGGLGLVLLSLAHAARTQSSLSPERGRRNSTVRPARIGAAHPARFDDHPDRRIAATRRRSAPGAPPGSRITNPRYGDVASTDRPNRWDRFACSNPNDSSEDSHAAHIDSRSIKSQGLF</sequence>
<gene>
    <name evidence="3" type="ORF">NSJP_1167</name>
</gene>
<dbReference type="AlphaFoldDB" id="A0A1W1I384"/>
<evidence type="ECO:0000256" key="2">
    <source>
        <dbReference type="SAM" id="Phobius"/>
    </source>
</evidence>
<feature type="compositionally biased region" description="Basic and acidic residues" evidence="1">
    <location>
        <begin position="182"/>
        <end position="193"/>
    </location>
</feature>
<evidence type="ECO:0000256" key="1">
    <source>
        <dbReference type="SAM" id="MobiDB-lite"/>
    </source>
</evidence>
<organism evidence="3 4">
    <name type="scientific">Nitrospira japonica</name>
    <dbReference type="NCBI Taxonomy" id="1325564"/>
    <lineage>
        <taxon>Bacteria</taxon>
        <taxon>Pseudomonadati</taxon>
        <taxon>Nitrospirota</taxon>
        <taxon>Nitrospiria</taxon>
        <taxon>Nitrospirales</taxon>
        <taxon>Nitrospiraceae</taxon>
        <taxon>Nitrospira</taxon>
    </lineage>
</organism>
<keyword evidence="2" id="KW-0812">Transmembrane</keyword>
<feature type="region of interest" description="Disordered" evidence="1">
    <location>
        <begin position="99"/>
        <end position="200"/>
    </location>
</feature>
<dbReference type="EMBL" id="LT828648">
    <property type="protein sequence ID" value="SLM47339.1"/>
    <property type="molecule type" value="Genomic_DNA"/>
</dbReference>